<accession>A0A0F9ET56</accession>
<gene>
    <name evidence="1" type="ORF">LCGC14_2389320</name>
</gene>
<comment type="caution">
    <text evidence="1">The sequence shown here is derived from an EMBL/GenBank/DDBJ whole genome shotgun (WGS) entry which is preliminary data.</text>
</comment>
<dbReference type="AlphaFoldDB" id="A0A0F9ET56"/>
<sequence>MPGYLHRTTYGEVTGAVSRLTKASTPSSKNGKSYSRSPPFVELAIGLYGRPKSVQRFLNLLRGRGRDSRAQNRQETEQGQTKCILRYQLTEIYQSLLDRRRVAKQFTHNLSGAWPTLCCKCATISASQICEVKNLKPNTR</sequence>
<proteinExistence type="predicted"/>
<protein>
    <submittedName>
        <fullName evidence="1">Uncharacterized protein</fullName>
    </submittedName>
</protein>
<reference evidence="1" key="1">
    <citation type="journal article" date="2015" name="Nature">
        <title>Complex archaea that bridge the gap between prokaryotes and eukaryotes.</title>
        <authorList>
            <person name="Spang A."/>
            <person name="Saw J.H."/>
            <person name="Jorgensen S.L."/>
            <person name="Zaremba-Niedzwiedzka K."/>
            <person name="Martijn J."/>
            <person name="Lind A.E."/>
            <person name="van Eijk R."/>
            <person name="Schleper C."/>
            <person name="Guy L."/>
            <person name="Ettema T.J."/>
        </authorList>
    </citation>
    <scope>NUCLEOTIDE SEQUENCE</scope>
</reference>
<name>A0A0F9ET56_9ZZZZ</name>
<evidence type="ECO:0000313" key="1">
    <source>
        <dbReference type="EMBL" id="KKL27023.1"/>
    </source>
</evidence>
<organism evidence="1">
    <name type="scientific">marine sediment metagenome</name>
    <dbReference type="NCBI Taxonomy" id="412755"/>
    <lineage>
        <taxon>unclassified sequences</taxon>
        <taxon>metagenomes</taxon>
        <taxon>ecological metagenomes</taxon>
    </lineage>
</organism>
<dbReference type="EMBL" id="LAZR01035624">
    <property type="protein sequence ID" value="KKL27023.1"/>
    <property type="molecule type" value="Genomic_DNA"/>
</dbReference>